<dbReference type="InterPro" id="IPR046335">
    <property type="entry name" value="LacI/GalR-like_sensor"/>
</dbReference>
<keyword evidence="1" id="KW-0805">Transcription regulation</keyword>
<keyword evidence="2 5" id="KW-0238">DNA-binding</keyword>
<dbReference type="RefSeq" id="WP_322610239.1">
    <property type="nucleotide sequence ID" value="NZ_JARVCO010000012.1"/>
</dbReference>
<dbReference type="InterPro" id="IPR054031">
    <property type="entry name" value="XylR_PBP1"/>
</dbReference>
<sequence>MAHNSNIPNIAILVDTATGWGRRVVRGILSYVHEHGPWHVWVKAADRESIHDLPPGWKGDGVIARISNPGIASKLKDSSLPVVNVSGVQIHDFLSPRVTTDTKAGARMAMQHFMDRGFKNFAYAGPVVQPVVERHLCAFERVLTDEGFPCRTCPISLEDETRASDEIQRELWSWLVSLPKPVGILTWGAAIGRNIIDACLHENISVPHDVAVLGGDFDELLCEACYPALSGIVTPAEQTGYKAAQLLHEMMQGKTVSMQPIYIPPSGVESRLSTDTVAVADPRLVEVMDFMRKHAYEEISVADVLKAVPMGRRVLERKFKLVFGRTPLEEIRRMRIDKARKLLAETDLSMQEIAEACGYATYNYLTQIFKRVTGVSPSVYRKQQRGWRDV</sequence>
<dbReference type="PANTHER" id="PTHR30146">
    <property type="entry name" value="LACI-RELATED TRANSCRIPTIONAL REPRESSOR"/>
    <property type="match status" value="1"/>
</dbReference>
<dbReference type="InterPro" id="IPR028082">
    <property type="entry name" value="Peripla_BP_I"/>
</dbReference>
<dbReference type="SMART" id="SM00342">
    <property type="entry name" value="HTH_ARAC"/>
    <property type="match status" value="1"/>
</dbReference>
<dbReference type="Pfam" id="PF12833">
    <property type="entry name" value="HTH_18"/>
    <property type="match status" value="1"/>
</dbReference>
<dbReference type="SUPFAM" id="SSF46689">
    <property type="entry name" value="Homeodomain-like"/>
    <property type="match status" value="2"/>
</dbReference>
<evidence type="ECO:0000313" key="5">
    <source>
        <dbReference type="EMBL" id="MDZ8120465.1"/>
    </source>
</evidence>
<keyword evidence="3" id="KW-0804">Transcription</keyword>
<dbReference type="InterPro" id="IPR009057">
    <property type="entry name" value="Homeodomain-like_sf"/>
</dbReference>
<dbReference type="CDD" id="cd01543">
    <property type="entry name" value="PBP1_XylR"/>
    <property type="match status" value="1"/>
</dbReference>
<keyword evidence="6" id="KW-1185">Reference proteome</keyword>
<dbReference type="Gene3D" id="1.10.10.60">
    <property type="entry name" value="Homeodomain-like"/>
    <property type="match status" value="1"/>
</dbReference>
<reference evidence="5 6" key="1">
    <citation type="journal article" date="2024" name="Appl. Environ. Microbiol.">
        <title>Pontiella agarivorans sp. nov., a novel marine anaerobic bacterium capable of degrading macroalgal polysaccharides and fixing nitrogen.</title>
        <authorList>
            <person name="Liu N."/>
            <person name="Kivenson V."/>
            <person name="Peng X."/>
            <person name="Cui Z."/>
            <person name="Lankiewicz T.S."/>
            <person name="Gosselin K.M."/>
            <person name="English C.J."/>
            <person name="Blair E.M."/>
            <person name="O'Malley M.A."/>
            <person name="Valentine D.L."/>
        </authorList>
    </citation>
    <scope>NUCLEOTIDE SEQUENCE [LARGE SCALE GENOMIC DNA]</scope>
    <source>
        <strain evidence="5 6">NLcol2</strain>
    </source>
</reference>
<dbReference type="Pfam" id="PF22177">
    <property type="entry name" value="PBP1_XylR"/>
    <property type="match status" value="1"/>
</dbReference>
<evidence type="ECO:0000259" key="4">
    <source>
        <dbReference type="PROSITE" id="PS01124"/>
    </source>
</evidence>
<dbReference type="Pfam" id="PF13377">
    <property type="entry name" value="Peripla_BP_3"/>
    <property type="match status" value="1"/>
</dbReference>
<gene>
    <name evidence="5" type="ORF">P9H32_17700</name>
</gene>
<evidence type="ECO:0000256" key="3">
    <source>
        <dbReference type="ARBA" id="ARBA00023163"/>
    </source>
</evidence>
<dbReference type="SUPFAM" id="SSF53822">
    <property type="entry name" value="Periplasmic binding protein-like I"/>
    <property type="match status" value="1"/>
</dbReference>
<proteinExistence type="predicted"/>
<accession>A0ABU5N1Z2</accession>
<feature type="domain" description="HTH araC/xylS-type" evidence="4">
    <location>
        <begin position="285"/>
        <end position="383"/>
    </location>
</feature>
<evidence type="ECO:0000256" key="1">
    <source>
        <dbReference type="ARBA" id="ARBA00023015"/>
    </source>
</evidence>
<dbReference type="InterPro" id="IPR018060">
    <property type="entry name" value="HTH_AraC"/>
</dbReference>
<dbReference type="EMBL" id="JARVCO010000012">
    <property type="protein sequence ID" value="MDZ8120465.1"/>
    <property type="molecule type" value="Genomic_DNA"/>
</dbReference>
<dbReference type="Proteomes" id="UP001290861">
    <property type="component" value="Unassembled WGS sequence"/>
</dbReference>
<dbReference type="PROSITE" id="PS01124">
    <property type="entry name" value="HTH_ARAC_FAMILY_2"/>
    <property type="match status" value="1"/>
</dbReference>
<dbReference type="InterPro" id="IPR018062">
    <property type="entry name" value="HTH_AraC-typ_CS"/>
</dbReference>
<protein>
    <submittedName>
        <fullName evidence="5">DNA-binding transcriptional regulator</fullName>
    </submittedName>
</protein>
<evidence type="ECO:0000256" key="2">
    <source>
        <dbReference type="ARBA" id="ARBA00023125"/>
    </source>
</evidence>
<dbReference type="PROSITE" id="PS00041">
    <property type="entry name" value="HTH_ARAC_FAMILY_1"/>
    <property type="match status" value="1"/>
</dbReference>
<evidence type="ECO:0000313" key="6">
    <source>
        <dbReference type="Proteomes" id="UP001290861"/>
    </source>
</evidence>
<dbReference type="Gene3D" id="3.40.50.2300">
    <property type="match status" value="2"/>
</dbReference>
<organism evidence="5 6">
    <name type="scientific">Pontiella agarivorans</name>
    <dbReference type="NCBI Taxonomy" id="3038953"/>
    <lineage>
        <taxon>Bacteria</taxon>
        <taxon>Pseudomonadati</taxon>
        <taxon>Kiritimatiellota</taxon>
        <taxon>Kiritimatiellia</taxon>
        <taxon>Kiritimatiellales</taxon>
        <taxon>Pontiellaceae</taxon>
        <taxon>Pontiella</taxon>
    </lineage>
</organism>
<name>A0ABU5N1Z2_9BACT</name>
<dbReference type="PANTHER" id="PTHR30146:SF24">
    <property type="entry name" value="XYLOSE OPERON REGULATORY PROTEIN"/>
    <property type="match status" value="1"/>
</dbReference>
<dbReference type="GO" id="GO:0003677">
    <property type="term" value="F:DNA binding"/>
    <property type="evidence" value="ECO:0007669"/>
    <property type="project" value="UniProtKB-KW"/>
</dbReference>
<comment type="caution">
    <text evidence="5">The sequence shown here is derived from an EMBL/GenBank/DDBJ whole genome shotgun (WGS) entry which is preliminary data.</text>
</comment>